<gene>
    <name evidence="3" type="ORF">M436DRAFT_44439</name>
</gene>
<dbReference type="InterPro" id="IPR001138">
    <property type="entry name" value="Zn2Cys6_DnaBD"/>
</dbReference>
<evidence type="ECO:0000256" key="1">
    <source>
        <dbReference type="ARBA" id="ARBA00023242"/>
    </source>
</evidence>
<dbReference type="Pfam" id="PF00172">
    <property type="entry name" value="Zn_clus"/>
    <property type="match status" value="1"/>
</dbReference>
<dbReference type="SMART" id="SM00066">
    <property type="entry name" value="GAL4"/>
    <property type="match status" value="1"/>
</dbReference>
<organism evidence="3 4">
    <name type="scientific">Aureobasidium namibiae CBS 147.97</name>
    <dbReference type="NCBI Taxonomy" id="1043004"/>
    <lineage>
        <taxon>Eukaryota</taxon>
        <taxon>Fungi</taxon>
        <taxon>Dikarya</taxon>
        <taxon>Ascomycota</taxon>
        <taxon>Pezizomycotina</taxon>
        <taxon>Dothideomycetes</taxon>
        <taxon>Dothideomycetidae</taxon>
        <taxon>Dothideales</taxon>
        <taxon>Saccotheciaceae</taxon>
        <taxon>Aureobasidium</taxon>
    </lineage>
</organism>
<feature type="domain" description="Zn(2)-C6 fungal-type" evidence="2">
    <location>
        <begin position="53"/>
        <end position="83"/>
    </location>
</feature>
<sequence>MLQNPEQETRNARSEVQARDVITSTWSSPISTLHTTSNVVKTSKTARRQSKAACLGCRQRKSKCDGGRSSCKVCTDRKAACNYSVEQGMTQQQATKERLKCFKKVVVLLRESSEKDCDAIVRILKSMDSLESACSFILERPVVLSDR</sequence>
<dbReference type="Proteomes" id="UP000027730">
    <property type="component" value="Unassembled WGS sequence"/>
</dbReference>
<evidence type="ECO:0000313" key="3">
    <source>
        <dbReference type="EMBL" id="KEQ74399.1"/>
    </source>
</evidence>
<dbReference type="OrthoDB" id="3933278at2759"/>
<dbReference type="STRING" id="1043004.A0A074WS30"/>
<dbReference type="Gene3D" id="4.10.240.10">
    <property type="entry name" value="Zn(2)-C6 fungal-type DNA-binding domain"/>
    <property type="match status" value="1"/>
</dbReference>
<dbReference type="EMBL" id="KL584707">
    <property type="protein sequence ID" value="KEQ74399.1"/>
    <property type="molecule type" value="Genomic_DNA"/>
</dbReference>
<dbReference type="SUPFAM" id="SSF57701">
    <property type="entry name" value="Zn2/Cys6 DNA-binding domain"/>
    <property type="match status" value="1"/>
</dbReference>
<keyword evidence="4" id="KW-1185">Reference proteome</keyword>
<reference evidence="3 4" key="1">
    <citation type="journal article" date="2014" name="BMC Genomics">
        <title>Genome sequencing of four Aureobasidium pullulans varieties: biotechnological potential, stress tolerance, and description of new species.</title>
        <authorList>
            <person name="Gostin Ar C."/>
            <person name="Ohm R.A."/>
            <person name="Kogej T."/>
            <person name="Sonjak S."/>
            <person name="Turk M."/>
            <person name="Zajc J."/>
            <person name="Zalar P."/>
            <person name="Grube M."/>
            <person name="Sun H."/>
            <person name="Han J."/>
            <person name="Sharma A."/>
            <person name="Chiniquy J."/>
            <person name="Ngan C.Y."/>
            <person name="Lipzen A."/>
            <person name="Barry K."/>
            <person name="Grigoriev I.V."/>
            <person name="Gunde-Cimerman N."/>
        </authorList>
    </citation>
    <scope>NUCLEOTIDE SEQUENCE [LARGE SCALE GENOMIC DNA]</scope>
    <source>
        <strain evidence="3 4">CBS 147.97</strain>
    </source>
</reference>
<dbReference type="GO" id="GO:0008270">
    <property type="term" value="F:zinc ion binding"/>
    <property type="evidence" value="ECO:0007669"/>
    <property type="project" value="InterPro"/>
</dbReference>
<evidence type="ECO:0000259" key="2">
    <source>
        <dbReference type="PROSITE" id="PS50048"/>
    </source>
</evidence>
<evidence type="ECO:0000313" key="4">
    <source>
        <dbReference type="Proteomes" id="UP000027730"/>
    </source>
</evidence>
<protein>
    <recommendedName>
        <fullName evidence="2">Zn(2)-C6 fungal-type domain-containing protein</fullName>
    </recommendedName>
</protein>
<dbReference type="HOGENOM" id="CLU_136304_0_0_1"/>
<dbReference type="GO" id="GO:0000981">
    <property type="term" value="F:DNA-binding transcription factor activity, RNA polymerase II-specific"/>
    <property type="evidence" value="ECO:0007669"/>
    <property type="project" value="InterPro"/>
</dbReference>
<dbReference type="AlphaFoldDB" id="A0A074WS30"/>
<dbReference type="PROSITE" id="PS00463">
    <property type="entry name" value="ZN2_CY6_FUNGAL_1"/>
    <property type="match status" value="1"/>
</dbReference>
<dbReference type="PROSITE" id="PS50048">
    <property type="entry name" value="ZN2_CY6_FUNGAL_2"/>
    <property type="match status" value="1"/>
</dbReference>
<dbReference type="GeneID" id="25410143"/>
<name>A0A074WS30_9PEZI</name>
<dbReference type="PANTHER" id="PTHR47256:SF1">
    <property type="entry name" value="ZN(II)2CYS6 TRANSCRIPTION FACTOR (EUROFUNG)"/>
    <property type="match status" value="1"/>
</dbReference>
<dbReference type="InterPro" id="IPR036864">
    <property type="entry name" value="Zn2-C6_fun-type_DNA-bd_sf"/>
</dbReference>
<dbReference type="RefSeq" id="XP_013428593.1">
    <property type="nucleotide sequence ID" value="XM_013573139.1"/>
</dbReference>
<dbReference type="PANTHER" id="PTHR47256">
    <property type="entry name" value="ZN(II)2CYS6 TRANSCRIPTION FACTOR (EUROFUNG)-RELATED"/>
    <property type="match status" value="1"/>
</dbReference>
<accession>A0A074WS30</accession>
<dbReference type="CDD" id="cd00067">
    <property type="entry name" value="GAL4"/>
    <property type="match status" value="1"/>
</dbReference>
<proteinExistence type="predicted"/>
<dbReference type="InterPro" id="IPR053187">
    <property type="entry name" value="Notoamide_regulator"/>
</dbReference>
<keyword evidence="1" id="KW-0539">Nucleus</keyword>